<dbReference type="AlphaFoldDB" id="A0AAN6YAP0"/>
<sequence length="1023" mass="113930">MENLLFISLSDVLQVLPGVIAAARAPEETAALATKLMTNASSKSNNPLQTVQQWYTAVDAVSTKTGGEPPGDTELLQATQLANLALAVTFVRLKSREDIPISPDELGYIWKLIHQALTSSSTRSLFSASRSAQGFLTVPLCSLLNGKDIDQLFRLHVWLPDSNRGNPDFAVHSHQPYIQAWILAGEGTDHSFKVEPTSDPEKATHAEYTLSWKSSSSAQPDPSNDNKSSNDNSYKTHQASSTAMNTGKLVRAECTASTVHARDTSYSVPAGQHHQSEISPTAFHATLCFFDSKRGFIRDAPALGPVKDTISHTQPRDPGNSTPSSLATQVQSVRTWEDLIAQGQNHARRAELEEGLRCYNTAMATCSDSQFPIAMRYIHLFEGHIGCLYRRFGRYEAAEGWLLRSVAGLSSCSRCAEREQAKKGIYKGDGCEDGCCGNGSGNGAEFIEFTGELAVIYRHMSRLHDAKRMCELQCSAARAEMAKDKMGARRLQFERSLCRAVGNLAMVNYQLWQESQSQSNHADEKEEKGLLDLAIEQQNERVHRAQELQRLIPEKVTDSATRALWLRETITWETIGFSRLSLYHSAQGKPKESIQCAREALQRTAKSADTTVLAMSRFFLGRALLLDGQKEEALQNFNMLDADGSAASTGRCTPAMAFCKEPSVEHREYLRQLVEAGADMRLVDEHDYTALDYAVFSGDAETEALVLEGMRKNFASVQGHVADDTIRSEIDHASVVGQTLAQHLADSKLRKGYRTLFQEKLRPVLLVAGKARHPGTSSPSSSTSAFQILRKVYADTLGNDPAQRSMFDGLKFLRYEDFLRFGRLPRSSDDLARVYQHAKSEHEDSSPRVEEGERAAQVKYIIFFSYRWINKDPGAVSPDDRYHTQYKRMITASELFMMEMHPEVKANELGLWIDFACVDQDEPMKGVSALPMILAQCNAVISLTDGDYYTRAWCSVEVMVAQTLAKSYGLHLWYEHVYDGTTEKGQLKAGPLDMEIVMADKLLSFERDRPKVLFLERQSRLLG</sequence>
<feature type="region of interest" description="Disordered" evidence="1">
    <location>
        <begin position="306"/>
        <end position="327"/>
    </location>
</feature>
<feature type="compositionally biased region" description="Polar residues" evidence="1">
    <location>
        <begin position="235"/>
        <end position="245"/>
    </location>
</feature>
<evidence type="ECO:0000256" key="2">
    <source>
        <dbReference type="SAM" id="SignalP"/>
    </source>
</evidence>
<name>A0AAN6YAP0_9PEZI</name>
<keyword evidence="4" id="KW-1185">Reference proteome</keyword>
<proteinExistence type="predicted"/>
<reference evidence="3" key="2">
    <citation type="submission" date="2023-05" db="EMBL/GenBank/DDBJ databases">
        <authorList>
            <consortium name="Lawrence Berkeley National Laboratory"/>
            <person name="Steindorff A."/>
            <person name="Hensen N."/>
            <person name="Bonometti L."/>
            <person name="Westerberg I."/>
            <person name="Brannstrom I.O."/>
            <person name="Guillou S."/>
            <person name="Cros-Aarteil S."/>
            <person name="Calhoun S."/>
            <person name="Haridas S."/>
            <person name="Kuo A."/>
            <person name="Mondo S."/>
            <person name="Pangilinan J."/>
            <person name="Riley R."/>
            <person name="Labutti K."/>
            <person name="Andreopoulos B."/>
            <person name="Lipzen A."/>
            <person name="Chen C."/>
            <person name="Yanf M."/>
            <person name="Daum C."/>
            <person name="Ng V."/>
            <person name="Clum A."/>
            <person name="Ohm R."/>
            <person name="Martin F."/>
            <person name="Silar P."/>
            <person name="Natvig D."/>
            <person name="Lalanne C."/>
            <person name="Gautier V."/>
            <person name="Ament-Velasquez S.L."/>
            <person name="Kruys A."/>
            <person name="Hutchinson M.I."/>
            <person name="Powell A.J."/>
            <person name="Barry K."/>
            <person name="Miller A.N."/>
            <person name="Grigoriev I.V."/>
            <person name="Debuchy R."/>
            <person name="Gladieux P."/>
            <person name="Thoren M.H."/>
            <person name="Johannesson H."/>
        </authorList>
    </citation>
    <scope>NUCLEOTIDE SEQUENCE</scope>
    <source>
        <strain evidence="3">PSN293</strain>
    </source>
</reference>
<dbReference type="Gene3D" id="1.25.40.10">
    <property type="entry name" value="Tetratricopeptide repeat domain"/>
    <property type="match status" value="1"/>
</dbReference>
<dbReference type="InterPro" id="IPR011990">
    <property type="entry name" value="TPR-like_helical_dom_sf"/>
</dbReference>
<feature type="compositionally biased region" description="Low complexity" evidence="1">
    <location>
        <begin position="220"/>
        <end position="233"/>
    </location>
</feature>
<keyword evidence="2" id="KW-0732">Signal</keyword>
<dbReference type="EMBL" id="MU858082">
    <property type="protein sequence ID" value="KAK4215231.1"/>
    <property type="molecule type" value="Genomic_DNA"/>
</dbReference>
<evidence type="ECO:0000313" key="4">
    <source>
        <dbReference type="Proteomes" id="UP001301769"/>
    </source>
</evidence>
<feature type="signal peptide" evidence="2">
    <location>
        <begin position="1"/>
        <end position="21"/>
    </location>
</feature>
<feature type="chain" id="PRO_5042965240" evidence="2">
    <location>
        <begin position="22"/>
        <end position="1023"/>
    </location>
</feature>
<evidence type="ECO:0000313" key="3">
    <source>
        <dbReference type="EMBL" id="KAK4215231.1"/>
    </source>
</evidence>
<comment type="caution">
    <text evidence="3">The sequence shown here is derived from an EMBL/GenBank/DDBJ whole genome shotgun (WGS) entry which is preliminary data.</text>
</comment>
<gene>
    <name evidence="3" type="ORF">QBC37DRAFT_128730</name>
</gene>
<feature type="region of interest" description="Disordered" evidence="1">
    <location>
        <begin position="210"/>
        <end position="247"/>
    </location>
</feature>
<dbReference type="Proteomes" id="UP001301769">
    <property type="component" value="Unassembled WGS sequence"/>
</dbReference>
<dbReference type="SUPFAM" id="SSF48452">
    <property type="entry name" value="TPR-like"/>
    <property type="match status" value="1"/>
</dbReference>
<reference evidence="3" key="1">
    <citation type="journal article" date="2023" name="Mol. Phylogenet. Evol.">
        <title>Genome-scale phylogeny and comparative genomics of the fungal order Sordariales.</title>
        <authorList>
            <person name="Hensen N."/>
            <person name="Bonometti L."/>
            <person name="Westerberg I."/>
            <person name="Brannstrom I.O."/>
            <person name="Guillou S."/>
            <person name="Cros-Aarteil S."/>
            <person name="Calhoun S."/>
            <person name="Haridas S."/>
            <person name="Kuo A."/>
            <person name="Mondo S."/>
            <person name="Pangilinan J."/>
            <person name="Riley R."/>
            <person name="LaButti K."/>
            <person name="Andreopoulos B."/>
            <person name="Lipzen A."/>
            <person name="Chen C."/>
            <person name="Yan M."/>
            <person name="Daum C."/>
            <person name="Ng V."/>
            <person name="Clum A."/>
            <person name="Steindorff A."/>
            <person name="Ohm R.A."/>
            <person name="Martin F."/>
            <person name="Silar P."/>
            <person name="Natvig D.O."/>
            <person name="Lalanne C."/>
            <person name="Gautier V."/>
            <person name="Ament-Velasquez S.L."/>
            <person name="Kruys A."/>
            <person name="Hutchinson M.I."/>
            <person name="Powell A.J."/>
            <person name="Barry K."/>
            <person name="Miller A.N."/>
            <person name="Grigoriev I.V."/>
            <person name="Debuchy R."/>
            <person name="Gladieux P."/>
            <person name="Hiltunen Thoren M."/>
            <person name="Johannesson H."/>
        </authorList>
    </citation>
    <scope>NUCLEOTIDE SEQUENCE</scope>
    <source>
        <strain evidence="3">PSN293</strain>
    </source>
</reference>
<evidence type="ECO:0000256" key="1">
    <source>
        <dbReference type="SAM" id="MobiDB-lite"/>
    </source>
</evidence>
<organism evidence="3 4">
    <name type="scientific">Rhypophila decipiens</name>
    <dbReference type="NCBI Taxonomy" id="261697"/>
    <lineage>
        <taxon>Eukaryota</taxon>
        <taxon>Fungi</taxon>
        <taxon>Dikarya</taxon>
        <taxon>Ascomycota</taxon>
        <taxon>Pezizomycotina</taxon>
        <taxon>Sordariomycetes</taxon>
        <taxon>Sordariomycetidae</taxon>
        <taxon>Sordariales</taxon>
        <taxon>Naviculisporaceae</taxon>
        <taxon>Rhypophila</taxon>
    </lineage>
</organism>
<dbReference type="SUPFAM" id="SSF48403">
    <property type="entry name" value="Ankyrin repeat"/>
    <property type="match status" value="1"/>
</dbReference>
<dbReference type="InterPro" id="IPR036770">
    <property type="entry name" value="Ankyrin_rpt-contain_sf"/>
</dbReference>
<accession>A0AAN6YAP0</accession>
<protein>
    <submittedName>
        <fullName evidence="3">Uncharacterized protein</fullName>
    </submittedName>
</protein>